<gene>
    <name evidence="2" type="primary">ga04592</name>
    <name evidence="2" type="ORF">PR202_ga04592</name>
</gene>
<feature type="compositionally biased region" description="Low complexity" evidence="1">
    <location>
        <begin position="107"/>
        <end position="117"/>
    </location>
</feature>
<protein>
    <submittedName>
        <fullName evidence="2">Uncharacterized protein</fullName>
    </submittedName>
</protein>
<feature type="region of interest" description="Disordered" evidence="1">
    <location>
        <begin position="33"/>
        <end position="66"/>
    </location>
</feature>
<proteinExistence type="predicted"/>
<comment type="caution">
    <text evidence="2">The sequence shown here is derived from an EMBL/GenBank/DDBJ whole genome shotgun (WGS) entry which is preliminary data.</text>
</comment>
<keyword evidence="3" id="KW-1185">Reference proteome</keyword>
<accession>A0AAV5BS53</accession>
<feature type="compositionally biased region" description="Basic residues" evidence="1">
    <location>
        <begin position="33"/>
        <end position="54"/>
    </location>
</feature>
<evidence type="ECO:0000313" key="3">
    <source>
        <dbReference type="Proteomes" id="UP001054889"/>
    </source>
</evidence>
<dbReference type="Proteomes" id="UP001054889">
    <property type="component" value="Unassembled WGS sequence"/>
</dbReference>
<reference evidence="2" key="1">
    <citation type="journal article" date="2018" name="DNA Res.">
        <title>Multiple hybrid de novo genome assembly of finger millet, an orphan allotetraploid crop.</title>
        <authorList>
            <person name="Hatakeyama M."/>
            <person name="Aluri S."/>
            <person name="Balachadran M.T."/>
            <person name="Sivarajan S.R."/>
            <person name="Patrignani A."/>
            <person name="Gruter S."/>
            <person name="Poveda L."/>
            <person name="Shimizu-Inatsugi R."/>
            <person name="Baeten J."/>
            <person name="Francoijs K.J."/>
            <person name="Nataraja K.N."/>
            <person name="Reddy Y.A.N."/>
            <person name="Phadnis S."/>
            <person name="Ravikumar R.L."/>
            <person name="Schlapbach R."/>
            <person name="Sreeman S.M."/>
            <person name="Shimizu K.K."/>
        </authorList>
    </citation>
    <scope>NUCLEOTIDE SEQUENCE</scope>
</reference>
<feature type="region of interest" description="Disordered" evidence="1">
    <location>
        <begin position="91"/>
        <end position="125"/>
    </location>
</feature>
<sequence length="125" mass="13653">MSSRRSQPPSVMDVWADADLEREAMNNYNLVSSRRHKQALGRARARAGGRRSRAPARGATEGCRGERLRRGSRALVRRPAEQPRWVATVWRGSRASWAEQGSGGQAGRQRASRAAASNVGKSEAG</sequence>
<dbReference type="EMBL" id="BQKI01000002">
    <property type="protein sequence ID" value="GJM88520.1"/>
    <property type="molecule type" value="Genomic_DNA"/>
</dbReference>
<name>A0AAV5BS53_ELECO</name>
<evidence type="ECO:0000313" key="2">
    <source>
        <dbReference type="EMBL" id="GJM88520.1"/>
    </source>
</evidence>
<dbReference type="AlphaFoldDB" id="A0AAV5BS53"/>
<organism evidence="2 3">
    <name type="scientific">Eleusine coracana subsp. coracana</name>
    <dbReference type="NCBI Taxonomy" id="191504"/>
    <lineage>
        <taxon>Eukaryota</taxon>
        <taxon>Viridiplantae</taxon>
        <taxon>Streptophyta</taxon>
        <taxon>Embryophyta</taxon>
        <taxon>Tracheophyta</taxon>
        <taxon>Spermatophyta</taxon>
        <taxon>Magnoliopsida</taxon>
        <taxon>Liliopsida</taxon>
        <taxon>Poales</taxon>
        <taxon>Poaceae</taxon>
        <taxon>PACMAD clade</taxon>
        <taxon>Chloridoideae</taxon>
        <taxon>Cynodonteae</taxon>
        <taxon>Eleusininae</taxon>
        <taxon>Eleusine</taxon>
    </lineage>
</organism>
<evidence type="ECO:0000256" key="1">
    <source>
        <dbReference type="SAM" id="MobiDB-lite"/>
    </source>
</evidence>
<reference evidence="2" key="2">
    <citation type="submission" date="2021-12" db="EMBL/GenBank/DDBJ databases">
        <title>Resequencing data analysis of finger millet.</title>
        <authorList>
            <person name="Hatakeyama M."/>
            <person name="Aluri S."/>
            <person name="Balachadran M.T."/>
            <person name="Sivarajan S.R."/>
            <person name="Poveda L."/>
            <person name="Shimizu-Inatsugi R."/>
            <person name="Schlapbach R."/>
            <person name="Sreeman S.M."/>
            <person name="Shimizu K.K."/>
        </authorList>
    </citation>
    <scope>NUCLEOTIDE SEQUENCE</scope>
</reference>